<organism evidence="3 4">
    <name type="scientific">Bacillus cabrialesii subsp. tritici</name>
    <dbReference type="NCBI Taxonomy" id="2944916"/>
    <lineage>
        <taxon>Bacteria</taxon>
        <taxon>Bacillati</taxon>
        <taxon>Bacillota</taxon>
        <taxon>Bacilli</taxon>
        <taxon>Bacillales</taxon>
        <taxon>Bacillaceae</taxon>
        <taxon>Bacillus</taxon>
        <taxon>Bacillus cabrialesii</taxon>
    </lineage>
</organism>
<reference evidence="3" key="1">
    <citation type="submission" date="2023-07" db="EMBL/GenBank/DDBJ databases">
        <title>Biological control against Fusarium languescens, the causal agent of wilt in Jalapeno peppers, by a novel bacterial subspecies: Bacillus cabrialesii subsp. tritici TSO2.</title>
        <authorList>
            <person name="Montoya-Martinez A.C."/>
            <person name="Figueroa-Brambila K.M."/>
            <person name="Escalante-Beltran A."/>
            <person name="Lopez-Montoya N.D."/>
            <person name="Valenzuela-Ruiz V."/>
            <person name="Parra-Cota F.I."/>
            <person name="Estrada Alvarado M.I."/>
            <person name="De Los Santos Villalobos S."/>
        </authorList>
    </citation>
    <scope>NUCLEOTIDE SEQUENCE</scope>
    <source>
        <strain evidence="3">TSO2</strain>
    </source>
</reference>
<protein>
    <submittedName>
        <fullName evidence="3">DNA-processing protein DprA</fullName>
    </submittedName>
</protein>
<accession>A0ABT9DMH0</accession>
<evidence type="ECO:0000313" key="3">
    <source>
        <dbReference type="EMBL" id="MDO8225866.1"/>
    </source>
</evidence>
<dbReference type="PANTHER" id="PTHR43022">
    <property type="entry name" value="PROTEIN SMF"/>
    <property type="match status" value="1"/>
</dbReference>
<dbReference type="SUPFAM" id="SSF102405">
    <property type="entry name" value="MCP/YpsA-like"/>
    <property type="match status" value="1"/>
</dbReference>
<evidence type="ECO:0000259" key="2">
    <source>
        <dbReference type="Pfam" id="PF02481"/>
    </source>
</evidence>
<dbReference type="PANTHER" id="PTHR43022:SF1">
    <property type="entry name" value="PROTEIN SMF"/>
    <property type="match status" value="1"/>
</dbReference>
<sequence>MLHFENIEELRKFVSNEILLTHEATKYLGISSQRLHQLVQSGKLTPLKSTRSSSLFLKSDLYDRKFEIEKSYGNNRLLEKEGNVNSIETVNDAINYFTLLALFKNKTKKCDPIYHHLTTQVDLTMPTVDIVTDISSITGFDEKEILFESEKVTKGFKMLKEDDYIVKIGSELYPKLLSKTEQAPVYLFMRGNPNLLNFNTVSIVGTRNPSENGELRAQVLAERLGANRIVVASGLAKGIDTAAHKGALNRKNPTISVIGTPITKVYPKENEALQRVIEESGLVISQFAPSMSVQRWNFPMRNAIMSGISLATVIIEAGETSGSLIQADYALKQGRLVFIPQSAVDNEKLKWPKKYVLRKGAFKFSTIDELLEALTNYIHDSFNTSEEDIMTSPANISEGSVGYVYKNNRN</sequence>
<proteinExistence type="inferred from homology"/>
<comment type="caution">
    <text evidence="3">The sequence shown here is derived from an EMBL/GenBank/DDBJ whole genome shotgun (WGS) entry which is preliminary data.</text>
</comment>
<feature type="domain" description="Smf/DprA SLOG" evidence="2">
    <location>
        <begin position="166"/>
        <end position="374"/>
    </location>
</feature>
<evidence type="ECO:0000256" key="1">
    <source>
        <dbReference type="ARBA" id="ARBA00006525"/>
    </source>
</evidence>
<dbReference type="Proteomes" id="UP001177121">
    <property type="component" value="Unassembled WGS sequence"/>
</dbReference>
<name>A0ABT9DMH0_9BACI</name>
<dbReference type="InterPro" id="IPR057666">
    <property type="entry name" value="DrpA_SLOG"/>
</dbReference>
<keyword evidence="4" id="KW-1185">Reference proteome</keyword>
<comment type="similarity">
    <text evidence="1">Belongs to the DprA/Smf family.</text>
</comment>
<dbReference type="Gene3D" id="3.40.50.450">
    <property type="match status" value="1"/>
</dbReference>
<dbReference type="RefSeq" id="WP_119996315.1">
    <property type="nucleotide sequence ID" value="NZ_JAHBMK020000001.1"/>
</dbReference>
<evidence type="ECO:0000313" key="4">
    <source>
        <dbReference type="Proteomes" id="UP001177121"/>
    </source>
</evidence>
<gene>
    <name evidence="3" type="ORF">KHP33_013555</name>
</gene>
<dbReference type="InterPro" id="IPR003488">
    <property type="entry name" value="DprA"/>
</dbReference>
<dbReference type="EMBL" id="JAHBMK020000001">
    <property type="protein sequence ID" value="MDO8225866.1"/>
    <property type="molecule type" value="Genomic_DNA"/>
</dbReference>
<dbReference type="Pfam" id="PF02481">
    <property type="entry name" value="DNA_processg_A"/>
    <property type="match status" value="1"/>
</dbReference>